<dbReference type="AlphaFoldDB" id="A0A9P1IGE2"/>
<evidence type="ECO:0000256" key="1">
    <source>
        <dbReference type="SAM" id="SignalP"/>
    </source>
</evidence>
<gene>
    <name evidence="2" type="ORF">CAMP_LOCUS7556</name>
</gene>
<evidence type="ECO:0000313" key="2">
    <source>
        <dbReference type="EMBL" id="CAI5444919.1"/>
    </source>
</evidence>
<keyword evidence="1" id="KW-0732">Signal</keyword>
<dbReference type="Proteomes" id="UP001152747">
    <property type="component" value="Unassembled WGS sequence"/>
</dbReference>
<keyword evidence="3" id="KW-1185">Reference proteome</keyword>
<sequence>MNKLIIAVLILSLAVISSASNLPIVFQYPTCPAVSSYSNITEVPKLLPASTEFPQEQEQEEDQEIHSKSLYIAKFIAQLIVLLIAVNIVTIEFDEEFELHRAQEVRLIPLNAKPMQVSYERLERSTEC</sequence>
<organism evidence="2 3">
    <name type="scientific">Caenorhabditis angaria</name>
    <dbReference type="NCBI Taxonomy" id="860376"/>
    <lineage>
        <taxon>Eukaryota</taxon>
        <taxon>Metazoa</taxon>
        <taxon>Ecdysozoa</taxon>
        <taxon>Nematoda</taxon>
        <taxon>Chromadorea</taxon>
        <taxon>Rhabditida</taxon>
        <taxon>Rhabditina</taxon>
        <taxon>Rhabditomorpha</taxon>
        <taxon>Rhabditoidea</taxon>
        <taxon>Rhabditidae</taxon>
        <taxon>Peloderinae</taxon>
        <taxon>Caenorhabditis</taxon>
    </lineage>
</organism>
<proteinExistence type="predicted"/>
<protein>
    <submittedName>
        <fullName evidence="2">Uncharacterized protein</fullName>
    </submittedName>
</protein>
<reference evidence="2" key="1">
    <citation type="submission" date="2022-11" db="EMBL/GenBank/DDBJ databases">
        <authorList>
            <person name="Kikuchi T."/>
        </authorList>
    </citation>
    <scope>NUCLEOTIDE SEQUENCE</scope>
    <source>
        <strain evidence="2">PS1010</strain>
    </source>
</reference>
<feature type="signal peptide" evidence="1">
    <location>
        <begin position="1"/>
        <end position="19"/>
    </location>
</feature>
<evidence type="ECO:0000313" key="3">
    <source>
        <dbReference type="Proteomes" id="UP001152747"/>
    </source>
</evidence>
<accession>A0A9P1IGE2</accession>
<dbReference type="EMBL" id="CANHGI010000003">
    <property type="protein sequence ID" value="CAI5444919.1"/>
    <property type="molecule type" value="Genomic_DNA"/>
</dbReference>
<name>A0A9P1IGE2_9PELO</name>
<feature type="chain" id="PRO_5040172596" evidence="1">
    <location>
        <begin position="20"/>
        <end position="128"/>
    </location>
</feature>
<comment type="caution">
    <text evidence="2">The sequence shown here is derived from an EMBL/GenBank/DDBJ whole genome shotgun (WGS) entry which is preliminary data.</text>
</comment>